<keyword evidence="8 10" id="KW-0961">Cell wall biogenesis/degradation</keyword>
<keyword evidence="6 9" id="KW-0224">Dipeptidase</keyword>
<evidence type="ECO:0000256" key="6">
    <source>
        <dbReference type="ARBA" id="ARBA00022997"/>
    </source>
</evidence>
<evidence type="ECO:0000313" key="12">
    <source>
        <dbReference type="Proteomes" id="UP001482513"/>
    </source>
</evidence>
<sequence>MKPYQAIPICDRSEPLVPIPRDRFPLVEPHAYQSLGAPYGNQSPYSLRAGVLAALTEAQDQLQRQHSGWHIQIFDAFRPLAVQRFMVEHTFTEQVQARGWITEALTPAQRDEVMAEVAQFWAMPSNDPATPPPHSTGAALDVTLIDAAGSVVDMGSPIDEVSPRSHPDHFADRTTPVEQTFHAHRTLLNQAMESAGFRRHPNEWWHFSLGDQLWAWLRRQETGSDKFLAHYGRASVDLWVQ</sequence>
<accession>A0ABV0K032</accession>
<feature type="binding site" evidence="9">
    <location>
        <position position="134"/>
    </location>
    <ligand>
        <name>Zn(2+)</name>
        <dbReference type="ChEBI" id="CHEBI:29105"/>
        <note>catalytic</note>
    </ligand>
</feature>
<gene>
    <name evidence="11" type="ORF">NC992_00460</name>
</gene>
<evidence type="ECO:0000256" key="3">
    <source>
        <dbReference type="ARBA" id="ARBA00022723"/>
    </source>
</evidence>
<keyword evidence="12" id="KW-1185">Reference proteome</keyword>
<feature type="binding site" evidence="9">
    <location>
        <position position="141"/>
    </location>
    <ligand>
        <name>Zn(2+)</name>
        <dbReference type="ChEBI" id="CHEBI:29105"/>
        <note>catalytic</note>
    </ligand>
</feature>
<keyword evidence="4 9" id="KW-0378">Hydrolase</keyword>
<reference evidence="11 12" key="1">
    <citation type="submission" date="2022-04" db="EMBL/GenBank/DDBJ databases">
        <title>Positive selection, recombination, and allopatry shape intraspecific diversity of widespread and dominant cyanobacteria.</title>
        <authorList>
            <person name="Wei J."/>
            <person name="Shu W."/>
            <person name="Hu C."/>
        </authorList>
    </citation>
    <scope>NUCLEOTIDE SEQUENCE [LARGE SCALE GENOMIC DNA]</scope>
    <source>
        <strain evidence="11 12">DQ-A4</strain>
    </source>
</reference>
<dbReference type="PANTHER" id="PTHR43126">
    <property type="entry name" value="D-ALANYL-D-ALANINE DIPEPTIDASE"/>
    <property type="match status" value="1"/>
</dbReference>
<keyword evidence="5 9" id="KW-0862">Zinc</keyword>
<proteinExistence type="inferred from homology"/>
<dbReference type="PANTHER" id="PTHR43126:SF2">
    <property type="entry name" value="D-ALANYL-D-ALANINE DIPEPTIDASE"/>
    <property type="match status" value="1"/>
</dbReference>
<evidence type="ECO:0000256" key="4">
    <source>
        <dbReference type="ARBA" id="ARBA00022801"/>
    </source>
</evidence>
<keyword evidence="7 9" id="KW-0482">Metalloprotease</keyword>
<evidence type="ECO:0000256" key="8">
    <source>
        <dbReference type="ARBA" id="ARBA00023316"/>
    </source>
</evidence>
<evidence type="ECO:0000313" key="11">
    <source>
        <dbReference type="EMBL" id="MEP0945332.1"/>
    </source>
</evidence>
<protein>
    <recommendedName>
        <fullName evidence="9 10">D-alanyl-D-alanine dipeptidase</fullName>
        <shortName evidence="9 10">D-Ala-D-Ala dipeptidase</shortName>
        <ecNumber evidence="9 10">3.4.13.22</ecNumber>
    </recommendedName>
</protein>
<feature type="active site" description="Proton donor/acceptor" evidence="9">
    <location>
        <position position="203"/>
    </location>
</feature>
<comment type="function">
    <text evidence="9 10">Catalyzes hydrolysis of the D-alanyl-D-alanine dipeptide.</text>
</comment>
<evidence type="ECO:0000256" key="9">
    <source>
        <dbReference type="HAMAP-Rule" id="MF_01924"/>
    </source>
</evidence>
<comment type="cofactor">
    <cofactor evidence="9">
        <name>Zn(2+)</name>
        <dbReference type="ChEBI" id="CHEBI:29105"/>
    </cofactor>
    <text evidence="9">Binds 1 zinc ion per subunit.</text>
</comment>
<dbReference type="EMBL" id="JAMPKX010000001">
    <property type="protein sequence ID" value="MEP0945332.1"/>
    <property type="molecule type" value="Genomic_DNA"/>
</dbReference>
<evidence type="ECO:0000256" key="2">
    <source>
        <dbReference type="ARBA" id="ARBA00022670"/>
    </source>
</evidence>
<keyword evidence="3 9" id="KW-0479">Metal-binding</keyword>
<organism evidence="11 12">
    <name type="scientific">Leptolyngbya subtilissima DQ-A4</name>
    <dbReference type="NCBI Taxonomy" id="2933933"/>
    <lineage>
        <taxon>Bacteria</taxon>
        <taxon>Bacillati</taxon>
        <taxon>Cyanobacteriota</taxon>
        <taxon>Cyanophyceae</taxon>
        <taxon>Leptolyngbyales</taxon>
        <taxon>Leptolyngbyaceae</taxon>
        <taxon>Leptolyngbya group</taxon>
        <taxon>Leptolyngbya</taxon>
    </lineage>
</organism>
<evidence type="ECO:0000256" key="10">
    <source>
        <dbReference type="PIRNR" id="PIRNR026671"/>
    </source>
</evidence>
<keyword evidence="2 9" id="KW-0645">Protease</keyword>
<evidence type="ECO:0000256" key="7">
    <source>
        <dbReference type="ARBA" id="ARBA00023049"/>
    </source>
</evidence>
<name>A0ABV0K032_9CYAN</name>
<dbReference type="InterPro" id="IPR000755">
    <property type="entry name" value="A_A_dipeptidase"/>
</dbReference>
<evidence type="ECO:0000256" key="5">
    <source>
        <dbReference type="ARBA" id="ARBA00022833"/>
    </source>
</evidence>
<evidence type="ECO:0000256" key="1">
    <source>
        <dbReference type="ARBA" id="ARBA00001362"/>
    </source>
</evidence>
<feature type="site" description="Transition state stabilizer" evidence="9">
    <location>
        <position position="78"/>
    </location>
</feature>
<comment type="caution">
    <text evidence="11">The sequence shown here is derived from an EMBL/GenBank/DDBJ whole genome shotgun (WGS) entry which is preliminary data.</text>
</comment>
<comment type="similarity">
    <text evidence="9 10">Belongs to the peptidase M15D family.</text>
</comment>
<dbReference type="RefSeq" id="WP_190697936.1">
    <property type="nucleotide sequence ID" value="NZ_JAMPKX010000001.1"/>
</dbReference>
<dbReference type="EC" id="3.4.13.22" evidence="9 10"/>
<dbReference type="SUPFAM" id="SSF55166">
    <property type="entry name" value="Hedgehog/DD-peptidase"/>
    <property type="match status" value="1"/>
</dbReference>
<dbReference type="InterPro" id="IPR009045">
    <property type="entry name" value="Zn_M74/Hedgehog-like"/>
</dbReference>
<comment type="catalytic activity">
    <reaction evidence="1 9 10">
        <text>D-alanyl-D-alanine + H2O = 2 D-alanine</text>
        <dbReference type="Rhea" id="RHEA:20661"/>
        <dbReference type="ChEBI" id="CHEBI:15377"/>
        <dbReference type="ChEBI" id="CHEBI:57416"/>
        <dbReference type="ChEBI" id="CHEBI:57822"/>
        <dbReference type="EC" id="3.4.13.22"/>
    </reaction>
</comment>
<dbReference type="HAMAP" id="MF_01924">
    <property type="entry name" value="A_A_dipeptidase"/>
    <property type="match status" value="1"/>
</dbReference>
<dbReference type="PIRSF" id="PIRSF026671">
    <property type="entry name" value="AA_dipeptidase"/>
    <property type="match status" value="1"/>
</dbReference>
<dbReference type="Proteomes" id="UP001482513">
    <property type="component" value="Unassembled WGS sequence"/>
</dbReference>
<dbReference type="Pfam" id="PF01427">
    <property type="entry name" value="Peptidase_M15"/>
    <property type="match status" value="1"/>
</dbReference>
<dbReference type="Gene3D" id="3.30.1380.10">
    <property type="match status" value="1"/>
</dbReference>
<feature type="binding site" evidence="9">
    <location>
        <position position="206"/>
    </location>
    <ligand>
        <name>Zn(2+)</name>
        <dbReference type="ChEBI" id="CHEBI:29105"/>
        <note>catalytic</note>
    </ligand>
</feature>